<name>X1T065_9ZZZZ</name>
<evidence type="ECO:0000313" key="1">
    <source>
        <dbReference type="EMBL" id="GAI98578.1"/>
    </source>
</evidence>
<organism evidence="1">
    <name type="scientific">marine sediment metagenome</name>
    <dbReference type="NCBI Taxonomy" id="412755"/>
    <lineage>
        <taxon>unclassified sequences</taxon>
        <taxon>metagenomes</taxon>
        <taxon>ecological metagenomes</taxon>
    </lineage>
</organism>
<reference evidence="1" key="1">
    <citation type="journal article" date="2014" name="Front. Microbiol.">
        <title>High frequency of phylogenetically diverse reductive dehalogenase-homologous genes in deep subseafloor sedimentary metagenomes.</title>
        <authorList>
            <person name="Kawai M."/>
            <person name="Futagami T."/>
            <person name="Toyoda A."/>
            <person name="Takaki Y."/>
            <person name="Nishi S."/>
            <person name="Hori S."/>
            <person name="Arai W."/>
            <person name="Tsubouchi T."/>
            <person name="Morono Y."/>
            <person name="Uchiyama I."/>
            <person name="Ito T."/>
            <person name="Fujiyama A."/>
            <person name="Inagaki F."/>
            <person name="Takami H."/>
        </authorList>
    </citation>
    <scope>NUCLEOTIDE SEQUENCE</scope>
    <source>
        <strain evidence="1">Expedition CK06-06</strain>
    </source>
</reference>
<protein>
    <submittedName>
        <fullName evidence="1">Uncharacterized protein</fullName>
    </submittedName>
</protein>
<proteinExistence type="predicted"/>
<comment type="caution">
    <text evidence="1">The sequence shown here is derived from an EMBL/GenBank/DDBJ whole genome shotgun (WGS) entry which is preliminary data.</text>
</comment>
<feature type="non-terminal residue" evidence="1">
    <location>
        <position position="146"/>
    </location>
</feature>
<accession>X1T065</accession>
<gene>
    <name evidence="1" type="ORF">S12H4_27588</name>
</gene>
<dbReference type="EMBL" id="BARW01015757">
    <property type="protein sequence ID" value="GAI98578.1"/>
    <property type="molecule type" value="Genomic_DNA"/>
</dbReference>
<dbReference type="AlphaFoldDB" id="X1T065"/>
<sequence length="146" mass="17120">MAINLKNMFEPEYRTGFRILKKEIGLWSTLKAAIPAAFGSLRIKHEIGENADEAERNKVKAKNHFRLLALMYRKLQKKYGTQKTSEIMRKVLMEGGHVFFRGFTPLSLGDDLTDFIRIYKDFESQNIVFDVIEESKRKFEIVIRRC</sequence>